<protein>
    <submittedName>
        <fullName evidence="1">Uncharacterized protein</fullName>
    </submittedName>
</protein>
<dbReference type="EMBL" id="BLIN01000007">
    <property type="protein sequence ID" value="GFE11678.1"/>
    <property type="molecule type" value="Genomic_DNA"/>
</dbReference>
<dbReference type="Proteomes" id="UP000435837">
    <property type="component" value="Unassembled WGS sequence"/>
</dbReference>
<evidence type="ECO:0000313" key="1">
    <source>
        <dbReference type="EMBL" id="GFE11678.1"/>
    </source>
</evidence>
<accession>A0A640SKR2</accession>
<dbReference type="AlphaFoldDB" id="A0A640SKR2"/>
<organism evidence="1 2">
    <name type="scientific">Streptomyces caniferus</name>
    <dbReference type="NCBI Taxonomy" id="285557"/>
    <lineage>
        <taxon>Bacteria</taxon>
        <taxon>Bacillati</taxon>
        <taxon>Actinomycetota</taxon>
        <taxon>Actinomycetes</taxon>
        <taxon>Kitasatosporales</taxon>
        <taxon>Streptomycetaceae</taxon>
        <taxon>Streptomyces</taxon>
    </lineage>
</organism>
<proteinExistence type="predicted"/>
<sequence>MITVTDAVRAPRRAISVTSYSWWVQLTEMPLPDPLAQLDWAILPLGLQPGLPALEALLCDGEPVGPVLCCPRHRRLYAPVAAECRHSLEGERLGVRGRDLSCPVDDRHRGGCDGRLWLLPSDPRHLTDLVPLADRMMRVSSARRLAAAACA</sequence>
<comment type="caution">
    <text evidence="1">The sequence shown here is derived from an EMBL/GenBank/DDBJ whole genome shotgun (WGS) entry which is preliminary data.</text>
</comment>
<name>A0A640SKR2_9ACTN</name>
<gene>
    <name evidence="1" type="ORF">Scani_79460</name>
</gene>
<reference evidence="1 2" key="1">
    <citation type="submission" date="2019-12" db="EMBL/GenBank/DDBJ databases">
        <title>Whole genome shotgun sequence of Streptomyces caniferus NBRC 15389.</title>
        <authorList>
            <person name="Ichikawa N."/>
            <person name="Kimura A."/>
            <person name="Kitahashi Y."/>
            <person name="Komaki H."/>
            <person name="Tamura T."/>
        </authorList>
    </citation>
    <scope>NUCLEOTIDE SEQUENCE [LARGE SCALE GENOMIC DNA]</scope>
    <source>
        <strain evidence="1 2">NBRC 15389</strain>
    </source>
</reference>
<evidence type="ECO:0000313" key="2">
    <source>
        <dbReference type="Proteomes" id="UP000435837"/>
    </source>
</evidence>